<dbReference type="Pfam" id="PF01258">
    <property type="entry name" value="zf-dskA_traR"/>
    <property type="match status" value="1"/>
</dbReference>
<name>A0ABS3F6R3_9PROT</name>
<dbReference type="PANTHER" id="PTHR33823:SF4">
    <property type="entry name" value="GENERAL STRESS PROTEIN 16O"/>
    <property type="match status" value="1"/>
</dbReference>
<keyword evidence="1" id="KW-0479">Metal-binding</keyword>
<reference evidence="6 7" key="1">
    <citation type="submission" date="2021-03" db="EMBL/GenBank/DDBJ databases">
        <title>Sneathiella sp. CAU 1612 isolated from Kang Won-do.</title>
        <authorList>
            <person name="Kim W."/>
        </authorList>
    </citation>
    <scope>NUCLEOTIDE SEQUENCE [LARGE SCALE GENOMIC DNA]</scope>
    <source>
        <strain evidence="6 7">CAU 1612</strain>
    </source>
</reference>
<evidence type="ECO:0000313" key="6">
    <source>
        <dbReference type="EMBL" id="MBO0334059.1"/>
    </source>
</evidence>
<feature type="zinc finger region" description="dksA C4-type" evidence="4">
    <location>
        <begin position="82"/>
        <end position="106"/>
    </location>
</feature>
<evidence type="ECO:0000259" key="5">
    <source>
        <dbReference type="Pfam" id="PF01258"/>
    </source>
</evidence>
<evidence type="ECO:0000256" key="2">
    <source>
        <dbReference type="ARBA" id="ARBA00022771"/>
    </source>
</evidence>
<evidence type="ECO:0000256" key="3">
    <source>
        <dbReference type="ARBA" id="ARBA00022833"/>
    </source>
</evidence>
<accession>A0ABS3F6R3</accession>
<comment type="caution">
    <text evidence="6">The sequence shown here is derived from an EMBL/GenBank/DDBJ whole genome shotgun (WGS) entry which is preliminary data.</text>
</comment>
<dbReference type="InterPro" id="IPR000962">
    <property type="entry name" value="Znf_DskA_TraR"/>
</dbReference>
<evidence type="ECO:0000313" key="7">
    <source>
        <dbReference type="Proteomes" id="UP000664761"/>
    </source>
</evidence>
<feature type="domain" description="Zinc finger DksA/TraR C4-type" evidence="5">
    <location>
        <begin position="77"/>
        <end position="108"/>
    </location>
</feature>
<dbReference type="SUPFAM" id="SSF57716">
    <property type="entry name" value="Glucocorticoid receptor-like (DNA-binding domain)"/>
    <property type="match status" value="1"/>
</dbReference>
<gene>
    <name evidence="6" type="ORF">J0X12_10560</name>
</gene>
<sequence>MTNSDPKNDLLARREELLAVMKASVEGSRPVELDQTRVGRLSRMDALQGQAMAQETERRRNNELQRIDAALARVDTGDYGYCVTCGEEISSKRLALDPSTPLCIDCASG</sequence>
<dbReference type="Proteomes" id="UP000664761">
    <property type="component" value="Unassembled WGS sequence"/>
</dbReference>
<evidence type="ECO:0000256" key="1">
    <source>
        <dbReference type="ARBA" id="ARBA00022723"/>
    </source>
</evidence>
<dbReference type="PANTHER" id="PTHR33823">
    <property type="entry name" value="RNA POLYMERASE-BINDING TRANSCRIPTION FACTOR DKSA-RELATED"/>
    <property type="match status" value="1"/>
</dbReference>
<dbReference type="Gene3D" id="1.20.120.910">
    <property type="entry name" value="DksA, coiled-coil domain"/>
    <property type="match status" value="1"/>
</dbReference>
<keyword evidence="3" id="KW-0862">Zinc</keyword>
<dbReference type="PROSITE" id="PS51128">
    <property type="entry name" value="ZF_DKSA_2"/>
    <property type="match status" value="1"/>
</dbReference>
<keyword evidence="2" id="KW-0863">Zinc-finger</keyword>
<proteinExistence type="predicted"/>
<dbReference type="RefSeq" id="WP_207045412.1">
    <property type="nucleotide sequence ID" value="NZ_JAFLNC010000003.1"/>
</dbReference>
<organism evidence="6 7">
    <name type="scientific">Sneathiella sedimenti</name>
    <dbReference type="NCBI Taxonomy" id="2816034"/>
    <lineage>
        <taxon>Bacteria</taxon>
        <taxon>Pseudomonadati</taxon>
        <taxon>Pseudomonadota</taxon>
        <taxon>Alphaproteobacteria</taxon>
        <taxon>Sneathiellales</taxon>
        <taxon>Sneathiellaceae</taxon>
        <taxon>Sneathiella</taxon>
    </lineage>
</organism>
<protein>
    <submittedName>
        <fullName evidence="6">TraR/DksA C4-type zinc finger protein</fullName>
    </submittedName>
</protein>
<dbReference type="EMBL" id="JAFLNC010000003">
    <property type="protein sequence ID" value="MBO0334059.1"/>
    <property type="molecule type" value="Genomic_DNA"/>
</dbReference>
<keyword evidence="7" id="KW-1185">Reference proteome</keyword>
<evidence type="ECO:0000256" key="4">
    <source>
        <dbReference type="PROSITE-ProRule" id="PRU00510"/>
    </source>
</evidence>